<evidence type="ECO:0000256" key="6">
    <source>
        <dbReference type="ARBA" id="ARBA00023212"/>
    </source>
</evidence>
<dbReference type="SMART" id="SM00129">
    <property type="entry name" value="KISc"/>
    <property type="match status" value="1"/>
</dbReference>
<protein>
    <submittedName>
        <fullName evidence="11">Carboxy-terminal kinesin 2</fullName>
    </submittedName>
</protein>
<evidence type="ECO:0000256" key="1">
    <source>
        <dbReference type="ARBA" id="ARBA00004245"/>
    </source>
</evidence>
<evidence type="ECO:0000256" key="8">
    <source>
        <dbReference type="SAM" id="Coils"/>
    </source>
</evidence>
<evidence type="ECO:0000256" key="9">
    <source>
        <dbReference type="SAM" id="MobiDB-lite"/>
    </source>
</evidence>
<reference evidence="11" key="1">
    <citation type="submission" date="2023-03" db="EMBL/GenBank/DDBJ databases">
        <authorList>
            <person name="Steffen K."/>
            <person name="Cardenas P."/>
        </authorList>
    </citation>
    <scope>NUCLEOTIDE SEQUENCE</scope>
</reference>
<accession>A0AA35RZX2</accession>
<keyword evidence="3 7" id="KW-0547">Nucleotide-binding</keyword>
<evidence type="ECO:0000313" key="11">
    <source>
        <dbReference type="EMBL" id="CAI8020878.1"/>
    </source>
</evidence>
<organism evidence="11 12">
    <name type="scientific">Geodia barretti</name>
    <name type="common">Barrett's horny sponge</name>
    <dbReference type="NCBI Taxonomy" id="519541"/>
    <lineage>
        <taxon>Eukaryota</taxon>
        <taxon>Metazoa</taxon>
        <taxon>Porifera</taxon>
        <taxon>Demospongiae</taxon>
        <taxon>Heteroscleromorpha</taxon>
        <taxon>Tetractinellida</taxon>
        <taxon>Astrophorina</taxon>
        <taxon>Geodiidae</taxon>
        <taxon>Geodia</taxon>
    </lineage>
</organism>
<comment type="subcellular location">
    <subcellularLocation>
        <location evidence="1">Cytoplasm</location>
        <location evidence="1">Cytoskeleton</location>
    </subcellularLocation>
</comment>
<gene>
    <name evidence="11" type="ORF">GBAR_LOCUS12447</name>
</gene>
<dbReference type="AlphaFoldDB" id="A0AA35RZX2"/>
<evidence type="ECO:0000256" key="3">
    <source>
        <dbReference type="ARBA" id="ARBA00022741"/>
    </source>
</evidence>
<keyword evidence="6" id="KW-0206">Cytoskeleton</keyword>
<dbReference type="PANTHER" id="PTHR47972">
    <property type="entry name" value="KINESIN-LIKE PROTEIN KLP-3"/>
    <property type="match status" value="1"/>
</dbReference>
<dbReference type="GO" id="GO:0003777">
    <property type="term" value="F:microtubule motor activity"/>
    <property type="evidence" value="ECO:0007669"/>
    <property type="project" value="InterPro"/>
</dbReference>
<evidence type="ECO:0000256" key="4">
    <source>
        <dbReference type="ARBA" id="ARBA00022840"/>
    </source>
</evidence>
<proteinExistence type="inferred from homology"/>
<dbReference type="PROSITE" id="PS50067">
    <property type="entry name" value="KINESIN_MOTOR_2"/>
    <property type="match status" value="1"/>
</dbReference>
<evidence type="ECO:0000313" key="12">
    <source>
        <dbReference type="Proteomes" id="UP001174909"/>
    </source>
</evidence>
<dbReference type="GO" id="GO:0005524">
    <property type="term" value="F:ATP binding"/>
    <property type="evidence" value="ECO:0007669"/>
    <property type="project" value="UniProtKB-UniRule"/>
</dbReference>
<keyword evidence="5 7" id="KW-0505">Motor protein</keyword>
<evidence type="ECO:0000256" key="5">
    <source>
        <dbReference type="ARBA" id="ARBA00023175"/>
    </source>
</evidence>
<dbReference type="InterPro" id="IPR031852">
    <property type="entry name" value="Vik1/Cik1_MT-bd"/>
</dbReference>
<keyword evidence="2" id="KW-0493">Microtubule</keyword>
<name>A0AA35RZX2_GEOBA</name>
<feature type="compositionally biased region" description="Polar residues" evidence="9">
    <location>
        <begin position="78"/>
        <end position="102"/>
    </location>
</feature>
<dbReference type="PANTHER" id="PTHR47972:SF45">
    <property type="entry name" value="PROTEIN CLARET SEGREGATIONAL"/>
    <property type="match status" value="1"/>
</dbReference>
<comment type="caution">
    <text evidence="11">The sequence shown here is derived from an EMBL/GenBank/DDBJ whole genome shotgun (WGS) entry which is preliminary data.</text>
</comment>
<evidence type="ECO:0000256" key="7">
    <source>
        <dbReference type="PROSITE-ProRule" id="PRU00283"/>
    </source>
</evidence>
<dbReference type="InterPro" id="IPR001752">
    <property type="entry name" value="Kinesin_motor_dom"/>
</dbReference>
<keyword evidence="6" id="KW-0963">Cytoplasm</keyword>
<feature type="binding site" evidence="7">
    <location>
        <begin position="424"/>
        <end position="431"/>
    </location>
    <ligand>
        <name>ATP</name>
        <dbReference type="ChEBI" id="CHEBI:30616"/>
    </ligand>
</feature>
<feature type="coiled-coil region" evidence="8">
    <location>
        <begin position="242"/>
        <end position="297"/>
    </location>
</feature>
<evidence type="ECO:0000256" key="2">
    <source>
        <dbReference type="ARBA" id="ARBA00022701"/>
    </source>
</evidence>
<keyword evidence="4 7" id="KW-0067">ATP-binding</keyword>
<dbReference type="InterPro" id="IPR036961">
    <property type="entry name" value="Kinesin_motor_dom_sf"/>
</dbReference>
<dbReference type="SUPFAM" id="SSF52540">
    <property type="entry name" value="P-loop containing nucleoside triphosphate hydrolases"/>
    <property type="match status" value="1"/>
</dbReference>
<dbReference type="Proteomes" id="UP001174909">
    <property type="component" value="Unassembled WGS sequence"/>
</dbReference>
<dbReference type="Gene3D" id="3.40.850.10">
    <property type="entry name" value="Kinesin motor domain"/>
    <property type="match status" value="1"/>
</dbReference>
<comment type="similarity">
    <text evidence="7">Belongs to the TRAFAC class myosin-kinesin ATPase superfamily. Kinesin family.</text>
</comment>
<sequence length="496" mass="55406">MEPTTKKPLAASNIPRPSLLPARSGVGKKRTAHVAQLEEEHVLPPSKRAARGEKTVTAKVPAGKSKTVAVKHPPPTRNVVSTRKQSSTVAASGSKAKTQTLKGNEKRPMAGKSSINSKKLQSCEGRMDVEVLDKLEKLSSRMSKLEAEKAESKHTDDMHQEGEKFHNILEQLSETRRLLTESEHNLELAKMSKASLQRAYNDAETNLTGACQEISTLKLNVSQMVTNATVAHSQLEAMKLSRDKELQESQCKSERIADLEKEIEKLRSSLLQCHKEIRENESTRRKLHNTIQELKGNIRVFCRMRPLLHCELNNSALDGSTASTDTTSICCTSVGSQPVIKGDRGSFLIEFPDKEKECRKISIHFSPHKVDGHTSKRSTRTQQYEFEFDRVFGPDCSQEAVFSEISQLVQSALDGYNVCIFAYGQTGSGKTYTMEGPVNADEHTQGMIPRALQQVFTSSRDLNEKGWVYKMEASFIEIYNETLHDLLCCWEKGPET</sequence>
<keyword evidence="8" id="KW-0175">Coiled coil</keyword>
<keyword evidence="12" id="KW-1185">Reference proteome</keyword>
<feature type="region of interest" description="Disordered" evidence="9">
    <location>
        <begin position="1"/>
        <end position="121"/>
    </location>
</feature>
<feature type="domain" description="Kinesin motor" evidence="10">
    <location>
        <begin position="297"/>
        <end position="496"/>
    </location>
</feature>
<dbReference type="GO" id="GO:0005874">
    <property type="term" value="C:microtubule"/>
    <property type="evidence" value="ECO:0007669"/>
    <property type="project" value="UniProtKB-KW"/>
</dbReference>
<feature type="coiled-coil region" evidence="8">
    <location>
        <begin position="128"/>
        <end position="155"/>
    </location>
</feature>
<dbReference type="InterPro" id="IPR027640">
    <property type="entry name" value="Kinesin-like_fam"/>
</dbReference>
<dbReference type="GO" id="GO:0007018">
    <property type="term" value="P:microtubule-based movement"/>
    <property type="evidence" value="ECO:0007669"/>
    <property type="project" value="InterPro"/>
</dbReference>
<dbReference type="EMBL" id="CASHTH010001853">
    <property type="protein sequence ID" value="CAI8020878.1"/>
    <property type="molecule type" value="Genomic_DNA"/>
</dbReference>
<dbReference type="InterPro" id="IPR027417">
    <property type="entry name" value="P-loop_NTPase"/>
</dbReference>
<evidence type="ECO:0000259" key="10">
    <source>
        <dbReference type="PROSITE" id="PS50067"/>
    </source>
</evidence>
<dbReference type="GO" id="GO:0008017">
    <property type="term" value="F:microtubule binding"/>
    <property type="evidence" value="ECO:0007669"/>
    <property type="project" value="InterPro"/>
</dbReference>
<dbReference type="Pfam" id="PF16796">
    <property type="entry name" value="Microtub_bd"/>
    <property type="match status" value="1"/>
</dbReference>